<protein>
    <submittedName>
        <fullName evidence="1">Uncharacterized protein</fullName>
    </submittedName>
</protein>
<proteinExistence type="predicted"/>
<dbReference type="Proteomes" id="UP001240483">
    <property type="component" value="Unassembled WGS sequence"/>
</dbReference>
<accession>A0AAP4C779</accession>
<comment type="caution">
    <text evidence="1">The sequence shown here is derived from an EMBL/GenBank/DDBJ whole genome shotgun (WGS) entry which is preliminary data.</text>
</comment>
<reference evidence="1" key="1">
    <citation type="submission" date="2023-05" db="EMBL/GenBank/DDBJ databases">
        <title>Cataloging the Phylogenetic Diversity of Human Bladder Bacteria.</title>
        <authorList>
            <person name="Du J."/>
        </authorList>
    </citation>
    <scope>NUCLEOTIDE SEQUENCE</scope>
    <source>
        <strain evidence="1">UMB9978</strain>
    </source>
</reference>
<dbReference type="EMBL" id="JASODW010000004">
    <property type="protein sequence ID" value="MDK6275087.1"/>
    <property type="molecule type" value="Genomic_DNA"/>
</dbReference>
<evidence type="ECO:0000313" key="2">
    <source>
        <dbReference type="Proteomes" id="UP001240483"/>
    </source>
</evidence>
<gene>
    <name evidence="1" type="ORF">QP116_04940</name>
</gene>
<dbReference type="RefSeq" id="WP_285333041.1">
    <property type="nucleotide sequence ID" value="NZ_JASODW010000004.1"/>
</dbReference>
<evidence type="ECO:0000313" key="1">
    <source>
        <dbReference type="EMBL" id="MDK6275087.1"/>
    </source>
</evidence>
<sequence length="85" mass="9593">MDTVSRLNTLAREVEGSDSATERSRFFVAQQLDRAAELLPERVLPAIRHLESAKREVAENWGLKDEFGSRVLQTASAIIQGLQRR</sequence>
<name>A0AAP4C779_9MICC</name>
<organism evidence="1 2">
    <name type="scientific">Pseudoglutamicibacter cumminsii</name>
    <dbReference type="NCBI Taxonomy" id="156979"/>
    <lineage>
        <taxon>Bacteria</taxon>
        <taxon>Bacillati</taxon>
        <taxon>Actinomycetota</taxon>
        <taxon>Actinomycetes</taxon>
        <taxon>Micrococcales</taxon>
        <taxon>Micrococcaceae</taxon>
        <taxon>Pseudoglutamicibacter</taxon>
    </lineage>
</organism>
<dbReference type="AlphaFoldDB" id="A0AAP4C779"/>